<dbReference type="AlphaFoldDB" id="A0AAW8D253"/>
<sequence length="104" mass="11762">MARKGCSSDNAACEGFFGRLKRELFYPRDWKATTIEQFIEVVDSYIGCYNETRIKLSLALSAPSNTDKVSDLRPNKTSPSFDPHLRQDNFRLAQQAVLDRSIGS</sequence>
<dbReference type="EMBL" id="JAUSRD010000021">
    <property type="protein sequence ID" value="MDP9896799.1"/>
    <property type="molecule type" value="Genomic_DNA"/>
</dbReference>
<evidence type="ECO:0000313" key="4">
    <source>
        <dbReference type="Proteomes" id="UP001242045"/>
    </source>
</evidence>
<evidence type="ECO:0000256" key="1">
    <source>
        <dbReference type="SAM" id="MobiDB-lite"/>
    </source>
</evidence>
<comment type="caution">
    <text evidence="3">The sequence shown here is derived from an EMBL/GenBank/DDBJ whole genome shotgun (WGS) entry which is preliminary data.</text>
</comment>
<reference evidence="3" key="1">
    <citation type="submission" date="2023-07" db="EMBL/GenBank/DDBJ databases">
        <title>Sorghum-associated microbial communities from plants grown in Nebraska, USA.</title>
        <authorList>
            <person name="Schachtman D."/>
        </authorList>
    </citation>
    <scope>NUCLEOTIDE SEQUENCE</scope>
    <source>
        <strain evidence="3">DS3754</strain>
    </source>
</reference>
<dbReference type="InterPro" id="IPR012337">
    <property type="entry name" value="RNaseH-like_sf"/>
</dbReference>
<feature type="domain" description="Integrase catalytic" evidence="2">
    <location>
        <begin position="14"/>
        <end position="59"/>
    </location>
</feature>
<organism evidence="3 4">
    <name type="scientific">Variovorax boronicumulans</name>
    <dbReference type="NCBI Taxonomy" id="436515"/>
    <lineage>
        <taxon>Bacteria</taxon>
        <taxon>Pseudomonadati</taxon>
        <taxon>Pseudomonadota</taxon>
        <taxon>Betaproteobacteria</taxon>
        <taxon>Burkholderiales</taxon>
        <taxon>Comamonadaceae</taxon>
        <taxon>Variovorax</taxon>
    </lineage>
</organism>
<dbReference type="InterPro" id="IPR001584">
    <property type="entry name" value="Integrase_cat-core"/>
</dbReference>
<name>A0AAW8D253_9BURK</name>
<accession>A0AAW8D253</accession>
<protein>
    <submittedName>
        <fullName evidence="3">Transposase InsO family protein</fullName>
    </submittedName>
</protein>
<dbReference type="GO" id="GO:0015074">
    <property type="term" value="P:DNA integration"/>
    <property type="evidence" value="ECO:0007669"/>
    <property type="project" value="InterPro"/>
</dbReference>
<dbReference type="Proteomes" id="UP001242045">
    <property type="component" value="Unassembled WGS sequence"/>
</dbReference>
<proteinExistence type="predicted"/>
<evidence type="ECO:0000313" key="3">
    <source>
        <dbReference type="EMBL" id="MDP9896799.1"/>
    </source>
</evidence>
<gene>
    <name evidence="3" type="ORF">J2W31_005940</name>
</gene>
<dbReference type="Pfam" id="PF13333">
    <property type="entry name" value="rve_2"/>
    <property type="match status" value="1"/>
</dbReference>
<dbReference type="SUPFAM" id="SSF53098">
    <property type="entry name" value="Ribonuclease H-like"/>
    <property type="match status" value="1"/>
</dbReference>
<feature type="region of interest" description="Disordered" evidence="1">
    <location>
        <begin position="63"/>
        <end position="85"/>
    </location>
</feature>
<evidence type="ECO:0000259" key="2">
    <source>
        <dbReference type="Pfam" id="PF13333"/>
    </source>
</evidence>